<dbReference type="EMBL" id="CAKOGL010000009">
    <property type="protein sequence ID" value="CAH2090304.1"/>
    <property type="molecule type" value="Genomic_DNA"/>
</dbReference>
<organism evidence="3 4">
    <name type="scientific">Euphydryas editha</name>
    <name type="common">Edith's checkerspot</name>
    <dbReference type="NCBI Taxonomy" id="104508"/>
    <lineage>
        <taxon>Eukaryota</taxon>
        <taxon>Metazoa</taxon>
        <taxon>Ecdysozoa</taxon>
        <taxon>Arthropoda</taxon>
        <taxon>Hexapoda</taxon>
        <taxon>Insecta</taxon>
        <taxon>Pterygota</taxon>
        <taxon>Neoptera</taxon>
        <taxon>Endopterygota</taxon>
        <taxon>Lepidoptera</taxon>
        <taxon>Glossata</taxon>
        <taxon>Ditrysia</taxon>
        <taxon>Papilionoidea</taxon>
        <taxon>Nymphalidae</taxon>
        <taxon>Nymphalinae</taxon>
        <taxon>Euphydryas</taxon>
    </lineage>
</organism>
<dbReference type="GO" id="GO:0005549">
    <property type="term" value="F:odorant binding"/>
    <property type="evidence" value="ECO:0007669"/>
    <property type="project" value="InterPro"/>
</dbReference>
<comment type="caution">
    <text evidence="3">The sequence shown here is derived from an EMBL/GenBank/DDBJ whole genome shotgun (WGS) entry which is preliminary data.</text>
</comment>
<evidence type="ECO:0000256" key="1">
    <source>
        <dbReference type="ARBA" id="ARBA00022729"/>
    </source>
</evidence>
<keyword evidence="1 2" id="KW-0732">Signal</keyword>
<dbReference type="SMART" id="SM00708">
    <property type="entry name" value="PhBP"/>
    <property type="match status" value="1"/>
</dbReference>
<dbReference type="Proteomes" id="UP001153954">
    <property type="component" value="Unassembled WGS sequence"/>
</dbReference>
<evidence type="ECO:0000313" key="4">
    <source>
        <dbReference type="Proteomes" id="UP001153954"/>
    </source>
</evidence>
<keyword evidence="4" id="KW-1185">Reference proteome</keyword>
<dbReference type="SUPFAM" id="SSF47565">
    <property type="entry name" value="Insect pheromone/odorant-binding proteins"/>
    <property type="match status" value="1"/>
</dbReference>
<sequence length="145" mass="16411">MTALTFLLASCFIGIAFARSDNEIKKLFIQQALDCKKEHPVTGEEIEMIKAHKIPNSDNAKCIVACMFKKLDWVDEKGMFNDKNAYKMSEKEYPNDQAKLDNSKKLFETCMKVNEESLPNDKDGCQRSVLLASCLTEHAPKVSDL</sequence>
<dbReference type="GO" id="GO:0007608">
    <property type="term" value="P:sensory perception of smell"/>
    <property type="evidence" value="ECO:0007669"/>
    <property type="project" value="TreeGrafter"/>
</dbReference>
<evidence type="ECO:0000313" key="3">
    <source>
        <dbReference type="EMBL" id="CAH2090304.1"/>
    </source>
</evidence>
<feature type="chain" id="PRO_5043572143" evidence="2">
    <location>
        <begin position="19"/>
        <end position="145"/>
    </location>
</feature>
<gene>
    <name evidence="3" type="ORF">EEDITHA_LOCUS6273</name>
</gene>
<dbReference type="InterPro" id="IPR006170">
    <property type="entry name" value="PBP/GOBP"/>
</dbReference>
<dbReference type="PANTHER" id="PTHR11857">
    <property type="entry name" value="ODORANT BINDING PROTEIN-RELATED"/>
    <property type="match status" value="1"/>
</dbReference>
<proteinExistence type="predicted"/>
<dbReference type="Pfam" id="PF01395">
    <property type="entry name" value="PBP_GOBP"/>
    <property type="match status" value="1"/>
</dbReference>
<dbReference type="CDD" id="cd23992">
    <property type="entry name" value="PBP_GOBP"/>
    <property type="match status" value="1"/>
</dbReference>
<evidence type="ECO:0000256" key="2">
    <source>
        <dbReference type="SAM" id="SignalP"/>
    </source>
</evidence>
<reference evidence="3" key="1">
    <citation type="submission" date="2022-03" db="EMBL/GenBank/DDBJ databases">
        <authorList>
            <person name="Tunstrom K."/>
        </authorList>
    </citation>
    <scope>NUCLEOTIDE SEQUENCE</scope>
</reference>
<dbReference type="AlphaFoldDB" id="A0AAU9TRL2"/>
<name>A0AAU9TRL2_EUPED</name>
<feature type="signal peptide" evidence="2">
    <location>
        <begin position="1"/>
        <end position="18"/>
    </location>
</feature>
<dbReference type="InterPro" id="IPR036728">
    <property type="entry name" value="PBP_GOBP_sf"/>
</dbReference>
<dbReference type="GO" id="GO:0005615">
    <property type="term" value="C:extracellular space"/>
    <property type="evidence" value="ECO:0007669"/>
    <property type="project" value="TreeGrafter"/>
</dbReference>
<accession>A0AAU9TRL2</accession>
<protein>
    <submittedName>
        <fullName evidence="3">Uncharacterized protein</fullName>
    </submittedName>
</protein>
<dbReference type="Gene3D" id="1.10.238.20">
    <property type="entry name" value="Pheromone/general odorant binding protein domain"/>
    <property type="match status" value="1"/>
</dbReference>